<evidence type="ECO:0000313" key="10">
    <source>
        <dbReference type="Proteomes" id="UP000031843"/>
    </source>
</evidence>
<dbReference type="GO" id="GO:0003995">
    <property type="term" value="F:acyl-CoA dehydrogenase activity"/>
    <property type="evidence" value="ECO:0007669"/>
    <property type="project" value="TreeGrafter"/>
</dbReference>
<gene>
    <name evidence="9" type="ORF">RR42_m1157</name>
</gene>
<feature type="domain" description="Acyl-CoA oxidase/dehydrogenase middle" evidence="7">
    <location>
        <begin position="120"/>
        <end position="206"/>
    </location>
</feature>
<dbReference type="PANTHER" id="PTHR43884:SF20">
    <property type="entry name" value="ACYL-COA DEHYDROGENASE FADE28"/>
    <property type="match status" value="1"/>
</dbReference>
<dbReference type="Pfam" id="PF02770">
    <property type="entry name" value="Acyl-CoA_dh_M"/>
    <property type="match status" value="1"/>
</dbReference>
<dbReference type="KEGG" id="cbw:RR42_m1157"/>
<dbReference type="Pfam" id="PF00441">
    <property type="entry name" value="Acyl-CoA_dh_1"/>
    <property type="match status" value="1"/>
</dbReference>
<evidence type="ECO:0000259" key="8">
    <source>
        <dbReference type="Pfam" id="PF02771"/>
    </source>
</evidence>
<keyword evidence="3" id="KW-0285">Flavoprotein</keyword>
<evidence type="ECO:0000259" key="6">
    <source>
        <dbReference type="Pfam" id="PF00441"/>
    </source>
</evidence>
<dbReference type="InterPro" id="IPR037069">
    <property type="entry name" value="AcylCoA_DH/ox_N_sf"/>
</dbReference>
<organism evidence="9 10">
    <name type="scientific">Cupriavidus basilensis</name>
    <dbReference type="NCBI Taxonomy" id="68895"/>
    <lineage>
        <taxon>Bacteria</taxon>
        <taxon>Pseudomonadati</taxon>
        <taxon>Pseudomonadota</taxon>
        <taxon>Betaproteobacteria</taxon>
        <taxon>Burkholderiales</taxon>
        <taxon>Burkholderiaceae</taxon>
        <taxon>Cupriavidus</taxon>
    </lineage>
</organism>
<reference evidence="9 10" key="1">
    <citation type="journal article" date="2015" name="Genome Announc.">
        <title>Complete Genome Sequence of Cupriavidus basilensis 4G11, Isolated from the Oak Ridge Field Research Center Site.</title>
        <authorList>
            <person name="Ray J."/>
            <person name="Waters R.J."/>
            <person name="Skerker J.M."/>
            <person name="Kuehl J.V."/>
            <person name="Price M.N."/>
            <person name="Huang J."/>
            <person name="Chakraborty R."/>
            <person name="Arkin A.P."/>
            <person name="Deutschbauer A."/>
        </authorList>
    </citation>
    <scope>NUCLEOTIDE SEQUENCE [LARGE SCALE GENOMIC DNA]</scope>
    <source>
        <strain evidence="9">4G11</strain>
    </source>
</reference>
<dbReference type="RefSeq" id="WP_043344762.1">
    <property type="nucleotide sequence ID" value="NZ_CP010536.1"/>
</dbReference>
<sequence>MNFNLSDEQKQLADAVHRFIDKDYDFETRKKGIKAEAGHSDAAWGALVELGLTALPVPEAQGGFSGTPIDMMVVMQELGRGLVVEPYFATVVAAYALKLAGGQDALLEQVAGGELKLATAFNEPHARYALNDVRVTAKGGKLNGRKVVTIHGAQAGKLVVSARTSGADADTSGISLFLVDPKAAGVSITDYRTIDNLRAADITFKDAQGELLGTEGAAFALIEQVADYAAVLLCAEAVGVIDTLNAATLEYAKTRQQFGVPIARFQALQHRMVEMFIHAEQSRSITLLAAAKFDEASPEERRRFASAAKARVGQAARSVGQEAVQIHGGMGVTDELPAAHMFKRLTLINTTFGDVDHHLSRFATQPGFLETA</sequence>
<keyword evidence="5" id="KW-0560">Oxidoreductase</keyword>
<accession>A0A0C4Y6L1</accession>
<dbReference type="CDD" id="cd00567">
    <property type="entry name" value="ACAD"/>
    <property type="match status" value="1"/>
</dbReference>
<dbReference type="OrthoDB" id="9770681at2"/>
<evidence type="ECO:0000256" key="5">
    <source>
        <dbReference type="ARBA" id="ARBA00023002"/>
    </source>
</evidence>
<dbReference type="InterPro" id="IPR006091">
    <property type="entry name" value="Acyl-CoA_Oxase/DH_mid-dom"/>
</dbReference>
<name>A0A0C4Y6L1_9BURK</name>
<dbReference type="SUPFAM" id="SSF47203">
    <property type="entry name" value="Acyl-CoA dehydrogenase C-terminal domain-like"/>
    <property type="match status" value="1"/>
</dbReference>
<dbReference type="Gene3D" id="2.40.110.10">
    <property type="entry name" value="Butyryl-CoA Dehydrogenase, subunit A, domain 2"/>
    <property type="match status" value="1"/>
</dbReference>
<dbReference type="EMBL" id="CP010536">
    <property type="protein sequence ID" value="AJG18563.1"/>
    <property type="molecule type" value="Genomic_DNA"/>
</dbReference>
<dbReference type="InterPro" id="IPR046373">
    <property type="entry name" value="Acyl-CoA_Oxase/DH_mid-dom_sf"/>
</dbReference>
<dbReference type="Proteomes" id="UP000031843">
    <property type="component" value="Chromosome main"/>
</dbReference>
<comment type="cofactor">
    <cofactor evidence="1">
        <name>FAD</name>
        <dbReference type="ChEBI" id="CHEBI:57692"/>
    </cofactor>
</comment>
<keyword evidence="10" id="KW-1185">Reference proteome</keyword>
<dbReference type="Gene3D" id="1.10.540.10">
    <property type="entry name" value="Acyl-CoA dehydrogenase/oxidase, N-terminal domain"/>
    <property type="match status" value="1"/>
</dbReference>
<comment type="similarity">
    <text evidence="2">Belongs to the acyl-CoA dehydrogenase family.</text>
</comment>
<evidence type="ECO:0000256" key="3">
    <source>
        <dbReference type="ARBA" id="ARBA00022630"/>
    </source>
</evidence>
<dbReference type="InterPro" id="IPR036250">
    <property type="entry name" value="AcylCo_DH-like_C"/>
</dbReference>
<dbReference type="InterPro" id="IPR013786">
    <property type="entry name" value="AcylCoA_DH/ox_N"/>
</dbReference>
<dbReference type="STRING" id="68895.RR42_m1157"/>
<evidence type="ECO:0000256" key="4">
    <source>
        <dbReference type="ARBA" id="ARBA00022827"/>
    </source>
</evidence>
<dbReference type="InterPro" id="IPR009100">
    <property type="entry name" value="AcylCoA_DH/oxidase_NM_dom_sf"/>
</dbReference>
<dbReference type="PANTHER" id="PTHR43884">
    <property type="entry name" value="ACYL-COA DEHYDROGENASE"/>
    <property type="match status" value="1"/>
</dbReference>
<protein>
    <submittedName>
        <fullName evidence="9">Acyl-CoA dehydrogenase family protein</fullName>
    </submittedName>
</protein>
<dbReference type="AlphaFoldDB" id="A0A0C4Y6L1"/>
<keyword evidence="4" id="KW-0274">FAD</keyword>
<feature type="domain" description="Acyl-CoA dehydrogenase/oxidase C-terminal" evidence="6">
    <location>
        <begin position="221"/>
        <end position="354"/>
    </location>
</feature>
<dbReference type="Gene3D" id="1.20.140.10">
    <property type="entry name" value="Butyryl-CoA Dehydrogenase, subunit A, domain 3"/>
    <property type="match status" value="1"/>
</dbReference>
<evidence type="ECO:0000259" key="7">
    <source>
        <dbReference type="Pfam" id="PF02770"/>
    </source>
</evidence>
<feature type="domain" description="Acyl-CoA dehydrogenase/oxidase N-terminal" evidence="8">
    <location>
        <begin position="6"/>
        <end position="97"/>
    </location>
</feature>
<proteinExistence type="inferred from homology"/>
<dbReference type="InterPro" id="IPR009075">
    <property type="entry name" value="AcylCo_DH/oxidase_C"/>
</dbReference>
<evidence type="ECO:0000313" key="9">
    <source>
        <dbReference type="EMBL" id="AJG18563.1"/>
    </source>
</evidence>
<dbReference type="SUPFAM" id="SSF56645">
    <property type="entry name" value="Acyl-CoA dehydrogenase NM domain-like"/>
    <property type="match status" value="1"/>
</dbReference>
<evidence type="ECO:0000256" key="1">
    <source>
        <dbReference type="ARBA" id="ARBA00001974"/>
    </source>
</evidence>
<dbReference type="Pfam" id="PF02771">
    <property type="entry name" value="Acyl-CoA_dh_N"/>
    <property type="match status" value="1"/>
</dbReference>
<evidence type="ECO:0000256" key="2">
    <source>
        <dbReference type="ARBA" id="ARBA00009347"/>
    </source>
</evidence>
<dbReference type="GO" id="GO:0050660">
    <property type="term" value="F:flavin adenine dinucleotide binding"/>
    <property type="evidence" value="ECO:0007669"/>
    <property type="project" value="InterPro"/>
</dbReference>